<proteinExistence type="inferred from homology"/>
<evidence type="ECO:0000256" key="2">
    <source>
        <dbReference type="ARBA" id="ARBA00022598"/>
    </source>
</evidence>
<comment type="catalytic activity">
    <reaction evidence="6">
        <text>N(2)-formyl-N(1)-(5-phospho-beta-D-ribosyl)glycinamide + L-glutamine + ATP + H2O = 2-formamido-N(1)-(5-O-phospho-beta-D-ribosyl)acetamidine + L-glutamate + ADP + phosphate + H(+)</text>
        <dbReference type="Rhea" id="RHEA:17129"/>
        <dbReference type="ChEBI" id="CHEBI:15377"/>
        <dbReference type="ChEBI" id="CHEBI:15378"/>
        <dbReference type="ChEBI" id="CHEBI:29985"/>
        <dbReference type="ChEBI" id="CHEBI:30616"/>
        <dbReference type="ChEBI" id="CHEBI:43474"/>
        <dbReference type="ChEBI" id="CHEBI:58359"/>
        <dbReference type="ChEBI" id="CHEBI:147286"/>
        <dbReference type="ChEBI" id="CHEBI:147287"/>
        <dbReference type="ChEBI" id="CHEBI:456216"/>
        <dbReference type="EC" id="6.3.5.3"/>
    </reaction>
</comment>
<dbReference type="KEGG" id="ccai:NAS2_0924"/>
<comment type="similarity">
    <text evidence="6">Belongs to the PurS family.</text>
</comment>
<sequence length="84" mass="9040">MAHHVVRIEVWLRDGLVDPEGRTVSEALSGMGFPVLSARAGKIYEVTIDAGSAVEAESLAREMCEALLANPVRDSYRVEVLGDG</sequence>
<accession>A0A4P2VFQ1</accession>
<evidence type="ECO:0000256" key="5">
    <source>
        <dbReference type="ARBA" id="ARBA00022840"/>
    </source>
</evidence>
<dbReference type="NCBIfam" id="TIGR00302">
    <property type="entry name" value="phosphoribosylformylglycinamidine synthase subunit PurS"/>
    <property type="match status" value="1"/>
</dbReference>
<evidence type="ECO:0000256" key="6">
    <source>
        <dbReference type="HAMAP-Rule" id="MF_01926"/>
    </source>
</evidence>
<dbReference type="InterPro" id="IPR003850">
    <property type="entry name" value="PurS"/>
</dbReference>
<keyword evidence="1 6" id="KW-0963">Cytoplasm</keyword>
<comment type="function">
    <text evidence="6">Part of the phosphoribosylformylglycinamidine synthase complex involved in the purines biosynthetic pathway. Catalyzes the ATP-dependent conversion of formylglycinamide ribonucleotide (FGAR) and glutamine to yield formylglycinamidine ribonucleotide (FGAM) and glutamate. The FGAM synthase complex is composed of three subunits. PurQ produces an ammonia molecule by converting glutamine to glutamate. PurL transfers the ammonia molecule to FGAR to form FGAM in an ATP-dependent manner. PurS interacts with PurQ and PurL and is thought to assist in the transfer of the ammonia molecule from PurQ to PurL.</text>
</comment>
<dbReference type="GeneID" id="55584736"/>
<dbReference type="PANTHER" id="PTHR34696">
    <property type="entry name" value="PHOSPHORIBOSYLFORMYLGLYCINAMIDINE SYNTHASE SUBUNIT PURS"/>
    <property type="match status" value="1"/>
</dbReference>
<evidence type="ECO:0000313" key="8">
    <source>
        <dbReference type="Proteomes" id="UP000509448"/>
    </source>
</evidence>
<keyword evidence="3 6" id="KW-0547">Nucleotide-binding</keyword>
<reference evidence="7 8" key="1">
    <citation type="journal article" date="2019" name="ISME J.">
        <title>Isolation and characterization of a thermophilic sulfur- and iron-reducing thaumarchaeote from a terrestrial acidic hot spring.</title>
        <authorList>
            <person name="Kato S."/>
            <person name="Itoh T."/>
            <person name="Yuki M."/>
            <person name="Nagamori M."/>
            <person name="Ohnishi M."/>
            <person name="Uematsu K."/>
            <person name="Suzuki K."/>
            <person name="Takashina T."/>
            <person name="Ohkuma M."/>
        </authorList>
    </citation>
    <scope>NUCLEOTIDE SEQUENCE [LARGE SCALE GENOMIC DNA]</scope>
    <source>
        <strain evidence="7 8">NAS-02</strain>
    </source>
</reference>
<dbReference type="Proteomes" id="UP000509448">
    <property type="component" value="Chromosome"/>
</dbReference>
<dbReference type="HAMAP" id="MF_01926">
    <property type="entry name" value="PurS"/>
    <property type="match status" value="1"/>
</dbReference>
<keyword evidence="4 6" id="KW-0658">Purine biosynthesis</keyword>
<keyword evidence="8" id="KW-1185">Reference proteome</keyword>
<evidence type="ECO:0000313" key="7">
    <source>
        <dbReference type="EMBL" id="BBE42313.1"/>
    </source>
</evidence>
<dbReference type="UniPathway" id="UPA00074">
    <property type="reaction ID" value="UER00128"/>
</dbReference>
<evidence type="ECO:0000256" key="1">
    <source>
        <dbReference type="ARBA" id="ARBA00022490"/>
    </source>
</evidence>
<gene>
    <name evidence="6" type="primary">purS</name>
    <name evidence="7" type="ORF">NAS2_0924</name>
</gene>
<dbReference type="GO" id="GO:0005737">
    <property type="term" value="C:cytoplasm"/>
    <property type="evidence" value="ECO:0007669"/>
    <property type="project" value="UniProtKB-SubCell"/>
</dbReference>
<dbReference type="GO" id="GO:0005524">
    <property type="term" value="F:ATP binding"/>
    <property type="evidence" value="ECO:0007669"/>
    <property type="project" value="UniProtKB-UniRule"/>
</dbReference>
<dbReference type="SUPFAM" id="SSF82697">
    <property type="entry name" value="PurS-like"/>
    <property type="match status" value="1"/>
</dbReference>
<comment type="subcellular location">
    <subcellularLocation>
        <location evidence="6">Cytoplasm</location>
    </subcellularLocation>
</comment>
<evidence type="ECO:0000256" key="4">
    <source>
        <dbReference type="ARBA" id="ARBA00022755"/>
    </source>
</evidence>
<dbReference type="Pfam" id="PF02700">
    <property type="entry name" value="PurS"/>
    <property type="match status" value="1"/>
</dbReference>
<comment type="pathway">
    <text evidence="6">Purine metabolism; IMP biosynthesis via de novo pathway; 5-amino-1-(5-phospho-D-ribosyl)imidazole from N(2)-formyl-N(1)-(5-phospho-D-ribosyl)glycinamide: step 1/2.</text>
</comment>
<evidence type="ECO:0000256" key="3">
    <source>
        <dbReference type="ARBA" id="ARBA00022741"/>
    </source>
</evidence>
<dbReference type="OrthoDB" id="56303at2157"/>
<dbReference type="AlphaFoldDB" id="A0A4P2VFQ1"/>
<protein>
    <recommendedName>
        <fullName evidence="6">Phosphoribosylformylglycinamidine synthase subunit PurS</fullName>
        <shortName evidence="6">FGAM synthase</shortName>
        <ecNumber evidence="6">6.3.5.3</ecNumber>
    </recommendedName>
    <alternativeName>
        <fullName evidence="6">Formylglycinamide ribonucleotide amidotransferase subunit III</fullName>
        <shortName evidence="6">FGAR amidotransferase III</shortName>
        <shortName evidence="6">FGAR-AT III</shortName>
    </alternativeName>
    <alternativeName>
        <fullName evidence="6">Phosphoribosylformylglycinamidine synthase subunit III</fullName>
    </alternativeName>
</protein>
<dbReference type="GO" id="GO:0004642">
    <property type="term" value="F:phosphoribosylformylglycinamidine synthase activity"/>
    <property type="evidence" value="ECO:0007669"/>
    <property type="project" value="UniProtKB-UniRule"/>
</dbReference>
<keyword evidence="2 6" id="KW-0436">Ligase</keyword>
<dbReference type="PANTHER" id="PTHR34696:SF1">
    <property type="entry name" value="PHOSPHORIBOSYLFORMYLGLYCINAMIDINE SYNTHASE SUBUNIT PURS"/>
    <property type="match status" value="1"/>
</dbReference>
<dbReference type="EC" id="6.3.5.3" evidence="6"/>
<comment type="subunit">
    <text evidence="6">Part of the FGAM synthase complex composed of 1 PurL, 1 PurQ and 2 PurS subunits.</text>
</comment>
<dbReference type="Gene3D" id="3.30.1280.10">
    <property type="entry name" value="Phosphoribosylformylglycinamidine synthase subunit PurS"/>
    <property type="match status" value="1"/>
</dbReference>
<name>A0A4P2VFQ1_9ARCH</name>
<dbReference type="RefSeq" id="WP_174448558.1">
    <property type="nucleotide sequence ID" value="NZ_AP018732.1"/>
</dbReference>
<keyword evidence="5 6" id="KW-0067">ATP-binding</keyword>
<organism evidence="7 8">
    <name type="scientific">Conexivisphaera calida</name>
    <dbReference type="NCBI Taxonomy" id="1874277"/>
    <lineage>
        <taxon>Archaea</taxon>
        <taxon>Nitrososphaerota</taxon>
        <taxon>Conexivisphaeria</taxon>
        <taxon>Conexivisphaerales</taxon>
        <taxon>Conexivisphaeraceae</taxon>
        <taxon>Conexivisphaera</taxon>
    </lineage>
</organism>
<dbReference type="EMBL" id="AP018732">
    <property type="protein sequence ID" value="BBE42313.1"/>
    <property type="molecule type" value="Genomic_DNA"/>
</dbReference>
<dbReference type="InterPro" id="IPR036604">
    <property type="entry name" value="PurS-like_sf"/>
</dbReference>
<dbReference type="GO" id="GO:0006189">
    <property type="term" value="P:'de novo' IMP biosynthetic process"/>
    <property type="evidence" value="ECO:0007669"/>
    <property type="project" value="UniProtKB-UniRule"/>
</dbReference>